<reference evidence="2" key="1">
    <citation type="journal article" date="2019" name="Plant J.">
        <title>Chlorella vulgaris genome assembly and annotation reveals the molecular basis for metabolic acclimation to high light conditions.</title>
        <authorList>
            <person name="Cecchin M."/>
            <person name="Marcolungo L."/>
            <person name="Rossato M."/>
            <person name="Girolomoni L."/>
            <person name="Cosentino E."/>
            <person name="Cuine S."/>
            <person name="Li-Beisson Y."/>
            <person name="Delledonne M."/>
            <person name="Ballottari M."/>
        </authorList>
    </citation>
    <scope>NUCLEOTIDE SEQUENCE</scope>
    <source>
        <strain evidence="2">211/11P</strain>
    </source>
</reference>
<name>A0A9D4TH21_CHLVU</name>
<comment type="caution">
    <text evidence="2">The sequence shown here is derived from an EMBL/GenBank/DDBJ whole genome shotgun (WGS) entry which is preliminary data.</text>
</comment>
<evidence type="ECO:0000259" key="1">
    <source>
        <dbReference type="PROSITE" id="PS50206"/>
    </source>
</evidence>
<evidence type="ECO:0000313" key="3">
    <source>
        <dbReference type="Proteomes" id="UP001055712"/>
    </source>
</evidence>
<evidence type="ECO:0000313" key="2">
    <source>
        <dbReference type="EMBL" id="KAI3425225.1"/>
    </source>
</evidence>
<feature type="domain" description="Rhodanese" evidence="1">
    <location>
        <begin position="75"/>
        <end position="176"/>
    </location>
</feature>
<dbReference type="SUPFAM" id="SSF52821">
    <property type="entry name" value="Rhodanese/Cell cycle control phosphatase"/>
    <property type="match status" value="1"/>
</dbReference>
<dbReference type="OrthoDB" id="508536at2759"/>
<dbReference type="PANTHER" id="PTHR45431">
    <property type="entry name" value="RHODANESE-LIKE DOMAIN-CONTAINING PROTEIN 15, CHLOROPLASTIC"/>
    <property type="match status" value="1"/>
</dbReference>
<organism evidence="2 3">
    <name type="scientific">Chlorella vulgaris</name>
    <name type="common">Green alga</name>
    <dbReference type="NCBI Taxonomy" id="3077"/>
    <lineage>
        <taxon>Eukaryota</taxon>
        <taxon>Viridiplantae</taxon>
        <taxon>Chlorophyta</taxon>
        <taxon>core chlorophytes</taxon>
        <taxon>Trebouxiophyceae</taxon>
        <taxon>Chlorellales</taxon>
        <taxon>Chlorellaceae</taxon>
        <taxon>Chlorella clade</taxon>
        <taxon>Chlorella</taxon>
    </lineage>
</organism>
<reference evidence="2" key="2">
    <citation type="submission" date="2020-11" db="EMBL/GenBank/DDBJ databases">
        <authorList>
            <person name="Cecchin M."/>
            <person name="Marcolungo L."/>
            <person name="Rossato M."/>
            <person name="Girolomoni L."/>
            <person name="Cosentino E."/>
            <person name="Cuine S."/>
            <person name="Li-Beisson Y."/>
            <person name="Delledonne M."/>
            <person name="Ballottari M."/>
        </authorList>
    </citation>
    <scope>NUCLEOTIDE SEQUENCE</scope>
    <source>
        <strain evidence="2">211/11P</strain>
        <tissue evidence="2">Whole cell</tissue>
    </source>
</reference>
<dbReference type="SMART" id="SM00450">
    <property type="entry name" value="RHOD"/>
    <property type="match status" value="1"/>
</dbReference>
<dbReference type="CDD" id="cd00158">
    <property type="entry name" value="RHOD"/>
    <property type="match status" value="1"/>
</dbReference>
<dbReference type="PANTHER" id="PTHR45431:SF3">
    <property type="entry name" value="RHODANESE-LIKE DOMAIN-CONTAINING PROTEIN 15, CHLOROPLASTIC"/>
    <property type="match status" value="1"/>
</dbReference>
<keyword evidence="3" id="KW-1185">Reference proteome</keyword>
<dbReference type="Gene3D" id="3.40.250.10">
    <property type="entry name" value="Rhodanese-like domain"/>
    <property type="match status" value="1"/>
</dbReference>
<dbReference type="AlphaFoldDB" id="A0A9D4TH21"/>
<dbReference type="InterPro" id="IPR036873">
    <property type="entry name" value="Rhodanese-like_dom_sf"/>
</dbReference>
<dbReference type="InterPro" id="IPR001763">
    <property type="entry name" value="Rhodanese-like_dom"/>
</dbReference>
<dbReference type="PROSITE" id="PS50206">
    <property type="entry name" value="RHODANESE_3"/>
    <property type="match status" value="1"/>
</dbReference>
<protein>
    <recommendedName>
        <fullName evidence="1">Rhodanese domain-containing protein</fullName>
    </recommendedName>
</protein>
<accession>A0A9D4TH21</accession>
<dbReference type="Proteomes" id="UP001055712">
    <property type="component" value="Unassembled WGS sequence"/>
</dbReference>
<sequence length="176" mass="18348">MLRLACTATISRTQLVKSVTSLAQRSGTTIGRPLASSPASRPFVGTAGTLLRGSSMAAAAGTFDNVNVKQASELLKEGQRYVDVRTAEEFAAGHVPGAAHVPVLIKQGGMMAPNPAFLKQFEAEFPDKSAPLCVGCQSGKRSEMASKMLAEAGYTQVTNVEGGFMAWSGANLPTEA</sequence>
<gene>
    <name evidence="2" type="ORF">D9Q98_008993</name>
</gene>
<dbReference type="PROSITE" id="PS00380">
    <property type="entry name" value="RHODANESE_1"/>
    <property type="match status" value="1"/>
</dbReference>
<dbReference type="InterPro" id="IPR001307">
    <property type="entry name" value="Thiosulphate_STrfase_CS"/>
</dbReference>
<dbReference type="GO" id="GO:0004792">
    <property type="term" value="F:thiosulfate-cyanide sulfurtransferase activity"/>
    <property type="evidence" value="ECO:0007669"/>
    <property type="project" value="InterPro"/>
</dbReference>
<proteinExistence type="predicted"/>
<dbReference type="InterPro" id="IPR052367">
    <property type="entry name" value="Thiosulfate_ST/Rhodanese-like"/>
</dbReference>
<dbReference type="Pfam" id="PF00581">
    <property type="entry name" value="Rhodanese"/>
    <property type="match status" value="1"/>
</dbReference>
<dbReference type="EMBL" id="SIDB01000012">
    <property type="protein sequence ID" value="KAI3425225.1"/>
    <property type="molecule type" value="Genomic_DNA"/>
</dbReference>